<evidence type="ECO:0000313" key="1">
    <source>
        <dbReference type="EMBL" id="GAC28573.1"/>
    </source>
</evidence>
<dbReference type="AlphaFoldDB" id="K6ZI53"/>
<protein>
    <submittedName>
        <fullName evidence="1">Uncharacterized protein</fullName>
    </submittedName>
</protein>
<accession>K6ZI53</accession>
<dbReference type="EMBL" id="BAEQ01000025">
    <property type="protein sequence ID" value="GAC28573.1"/>
    <property type="molecule type" value="Genomic_DNA"/>
</dbReference>
<evidence type="ECO:0000313" key="2">
    <source>
        <dbReference type="Proteomes" id="UP000006251"/>
    </source>
</evidence>
<reference evidence="2" key="1">
    <citation type="journal article" date="2014" name="Environ. Microbiol.">
        <title>Comparative genomics of the marine bacterial genus Glaciecola reveals the high degree of genomic diversity and genomic characteristic for cold adaptation.</title>
        <authorList>
            <person name="Qin Q.L."/>
            <person name="Xie B.B."/>
            <person name="Yu Y."/>
            <person name="Shu Y.L."/>
            <person name="Rong J.C."/>
            <person name="Zhang Y.J."/>
            <person name="Zhao D.L."/>
            <person name="Chen X.L."/>
            <person name="Zhang X.Y."/>
            <person name="Chen B."/>
            <person name="Zhou B.C."/>
            <person name="Zhang Y.Z."/>
        </authorList>
    </citation>
    <scope>NUCLEOTIDE SEQUENCE [LARGE SCALE GENOMIC DNA]</scope>
    <source>
        <strain evidence="2">ACAM 615</strain>
    </source>
</reference>
<organism evidence="1 2">
    <name type="scientific">Brumicola pallidula DSM 14239 = ACAM 615</name>
    <dbReference type="NCBI Taxonomy" id="1121922"/>
    <lineage>
        <taxon>Bacteria</taxon>
        <taxon>Pseudomonadati</taxon>
        <taxon>Pseudomonadota</taxon>
        <taxon>Gammaproteobacteria</taxon>
        <taxon>Alteromonadales</taxon>
        <taxon>Alteromonadaceae</taxon>
        <taxon>Brumicola</taxon>
    </lineage>
</organism>
<name>K6ZI53_9ALTE</name>
<keyword evidence="2" id="KW-1185">Reference proteome</keyword>
<sequence length="40" mass="4537">METQTVQNNARVCYFSTGLPTLACKFDIYTLTHNGEKHGF</sequence>
<dbReference type="STRING" id="1121922.GCA_000428905_00953"/>
<gene>
    <name evidence="1" type="ORF">GPAL_1710</name>
</gene>
<proteinExistence type="predicted"/>
<dbReference type="Proteomes" id="UP000006251">
    <property type="component" value="Unassembled WGS sequence"/>
</dbReference>
<comment type="caution">
    <text evidence="1">The sequence shown here is derived from an EMBL/GenBank/DDBJ whole genome shotgun (WGS) entry which is preliminary data.</text>
</comment>